<evidence type="ECO:0000313" key="2">
    <source>
        <dbReference type="Proteomes" id="UP000593605"/>
    </source>
</evidence>
<accession>A0A7M1T5R8</accession>
<name>A0A7M1T5R8_9FLAO</name>
<dbReference type="AlphaFoldDB" id="A0A7M1T5R8"/>
<organism evidence="1 2">
    <name type="scientific">Cruoricaptor ignavus</name>
    <dbReference type="NCBI Taxonomy" id="1118202"/>
    <lineage>
        <taxon>Bacteria</taxon>
        <taxon>Pseudomonadati</taxon>
        <taxon>Bacteroidota</taxon>
        <taxon>Flavobacteriia</taxon>
        <taxon>Flavobacteriales</taxon>
        <taxon>Weeksellaceae</taxon>
        <taxon>Cruoricaptor</taxon>
    </lineage>
</organism>
<dbReference type="KEGG" id="civ:IMZ16_01865"/>
<gene>
    <name evidence="1" type="ORF">IMZ16_01865</name>
</gene>
<dbReference type="RefSeq" id="WP_193440258.1">
    <property type="nucleotide sequence ID" value="NZ_CP063145.1"/>
</dbReference>
<evidence type="ECO:0000313" key="1">
    <source>
        <dbReference type="EMBL" id="QOR74212.1"/>
    </source>
</evidence>
<sequence length="155" mass="16997">MYYYYQFFFSCNEDESLDQSPINENLITSFNKSSTTSKNSDISEVIVFSDMTSSDENLSGMLEGLIVSVDLDAMKATFTNENEAGSIEFDLIENENSTLSLSGYTAKNGLSDRTPRWLCGASCVGQGFLISLWDGPAPLMDIAAAAYTYACARDC</sequence>
<dbReference type="EMBL" id="CP063145">
    <property type="protein sequence ID" value="QOR74212.1"/>
    <property type="molecule type" value="Genomic_DNA"/>
</dbReference>
<proteinExistence type="predicted"/>
<reference evidence="1 2" key="1">
    <citation type="submission" date="2020-10" db="EMBL/GenBank/DDBJ databases">
        <title>Complete genome of Cruoricapor ignavus strain M1214 isolated from the blood culture of a febrile patient.</title>
        <authorList>
            <person name="Guglielmino C.J.D."/>
        </authorList>
    </citation>
    <scope>NUCLEOTIDE SEQUENCE [LARGE SCALE GENOMIC DNA]</scope>
    <source>
        <strain evidence="1 2">M1214</strain>
    </source>
</reference>
<protein>
    <submittedName>
        <fullName evidence="1">Uncharacterized protein</fullName>
    </submittedName>
</protein>
<dbReference type="Proteomes" id="UP000593605">
    <property type="component" value="Chromosome"/>
</dbReference>